<organism evidence="2 3">
    <name type="scientific">Prorocentrum cordatum</name>
    <dbReference type="NCBI Taxonomy" id="2364126"/>
    <lineage>
        <taxon>Eukaryota</taxon>
        <taxon>Sar</taxon>
        <taxon>Alveolata</taxon>
        <taxon>Dinophyceae</taxon>
        <taxon>Prorocentrales</taxon>
        <taxon>Prorocentraceae</taxon>
        <taxon>Prorocentrum</taxon>
    </lineage>
</organism>
<gene>
    <name evidence="2" type="ORF">PCOR1329_LOCUS26033</name>
</gene>
<dbReference type="Proteomes" id="UP001189429">
    <property type="component" value="Unassembled WGS sequence"/>
</dbReference>
<feature type="compositionally biased region" description="Basic and acidic residues" evidence="1">
    <location>
        <begin position="130"/>
        <end position="159"/>
    </location>
</feature>
<reference evidence="2" key="1">
    <citation type="submission" date="2023-10" db="EMBL/GenBank/DDBJ databases">
        <authorList>
            <person name="Chen Y."/>
            <person name="Shah S."/>
            <person name="Dougan E. K."/>
            <person name="Thang M."/>
            <person name="Chan C."/>
        </authorList>
    </citation>
    <scope>NUCLEOTIDE SEQUENCE [LARGE SCALE GENOMIC DNA]</scope>
</reference>
<proteinExistence type="predicted"/>
<name>A0ABN9S8P4_9DINO</name>
<feature type="region of interest" description="Disordered" evidence="1">
    <location>
        <begin position="130"/>
        <end position="166"/>
    </location>
</feature>
<dbReference type="EMBL" id="CAUYUJ010009188">
    <property type="protein sequence ID" value="CAK0826073.1"/>
    <property type="molecule type" value="Genomic_DNA"/>
</dbReference>
<keyword evidence="3" id="KW-1185">Reference proteome</keyword>
<evidence type="ECO:0000313" key="3">
    <source>
        <dbReference type="Proteomes" id="UP001189429"/>
    </source>
</evidence>
<feature type="region of interest" description="Disordered" evidence="1">
    <location>
        <begin position="1"/>
        <end position="39"/>
    </location>
</feature>
<evidence type="ECO:0000313" key="2">
    <source>
        <dbReference type="EMBL" id="CAK0826073.1"/>
    </source>
</evidence>
<sequence>MPDLRRARGRRPGLAAGGRTPGLRRRPASAGGGRPGGEGEEQVRFLLELPATHGGRPLSHQGIAWLLGIPEEEVAAFAARRCGVRATFQQQMRVWVRRPREATVTLELREGSRGVPLGRSKLNVAQLLDREDQEGAKTHEHTMNRRSPRKDAKLREVGGRTKAQNM</sequence>
<protein>
    <submittedName>
        <fullName evidence="2">Uncharacterized protein</fullName>
    </submittedName>
</protein>
<evidence type="ECO:0000256" key="1">
    <source>
        <dbReference type="SAM" id="MobiDB-lite"/>
    </source>
</evidence>
<accession>A0ABN9S8P4</accession>
<comment type="caution">
    <text evidence="2">The sequence shown here is derived from an EMBL/GenBank/DDBJ whole genome shotgun (WGS) entry which is preliminary data.</text>
</comment>